<keyword evidence="3" id="KW-1185">Reference proteome</keyword>
<reference evidence="3" key="1">
    <citation type="submission" date="2024-04" db="EMBL/GenBank/DDBJ databases">
        <authorList>
            <person name="Shaw F."/>
            <person name="Minotto A."/>
        </authorList>
    </citation>
    <scope>NUCLEOTIDE SEQUENCE [LARGE SCALE GENOMIC DNA]</scope>
</reference>
<evidence type="ECO:0000313" key="3">
    <source>
        <dbReference type="Proteomes" id="UP001497453"/>
    </source>
</evidence>
<organism evidence="2 3">
    <name type="scientific">Somion occarium</name>
    <dbReference type="NCBI Taxonomy" id="3059160"/>
    <lineage>
        <taxon>Eukaryota</taxon>
        <taxon>Fungi</taxon>
        <taxon>Dikarya</taxon>
        <taxon>Basidiomycota</taxon>
        <taxon>Agaricomycotina</taxon>
        <taxon>Agaricomycetes</taxon>
        <taxon>Polyporales</taxon>
        <taxon>Cerrenaceae</taxon>
        <taxon>Somion</taxon>
    </lineage>
</organism>
<feature type="compositionally biased region" description="Polar residues" evidence="1">
    <location>
        <begin position="166"/>
        <end position="181"/>
    </location>
</feature>
<proteinExistence type="predicted"/>
<name>A0ABP1D368_9APHY</name>
<dbReference type="EMBL" id="OZ037945">
    <property type="protein sequence ID" value="CAL1700887.1"/>
    <property type="molecule type" value="Genomic_DNA"/>
</dbReference>
<evidence type="ECO:0000256" key="1">
    <source>
        <dbReference type="SAM" id="MobiDB-lite"/>
    </source>
</evidence>
<sequence>MQNDTQQQSLEPPRRSFKRLTPDGYRLLTDFRDNVTLYPTVTQRLDLLAKIQALPDCDWYDKTKISSWFQHQQTRYKVKESKGVSASQAQLSASLIQLLAEDPNPSETTLRVWSLALSVDLSQLARWVIWQKEREQKKNSSTSTASTTSQTPQQSRPEPGPFSISVPRTQASPIQTTTNPRAPSHLPTPESSTSPEPRVRQIPESVRRIRELAETIKGSLTSGNDDTPNEKAPETMEEFNRLFKTHEDSMSTFMKRVKSGDFQQIGVGASFASPSA</sequence>
<feature type="compositionally biased region" description="Low complexity" evidence="1">
    <location>
        <begin position="187"/>
        <end position="196"/>
    </location>
</feature>
<feature type="region of interest" description="Disordered" evidence="1">
    <location>
        <begin position="216"/>
        <end position="235"/>
    </location>
</feature>
<protein>
    <submittedName>
        <fullName evidence="2">Uncharacterized protein</fullName>
    </submittedName>
</protein>
<gene>
    <name evidence="2" type="ORF">GFSPODELE1_LOCUS3330</name>
</gene>
<evidence type="ECO:0000313" key="2">
    <source>
        <dbReference type="EMBL" id="CAL1700887.1"/>
    </source>
</evidence>
<dbReference type="Proteomes" id="UP001497453">
    <property type="component" value="Chromosome 2"/>
</dbReference>
<feature type="compositionally biased region" description="Low complexity" evidence="1">
    <location>
        <begin position="140"/>
        <end position="155"/>
    </location>
</feature>
<accession>A0ABP1D368</accession>
<feature type="region of interest" description="Disordered" evidence="1">
    <location>
        <begin position="135"/>
        <end position="204"/>
    </location>
</feature>